<keyword evidence="1" id="KW-1133">Transmembrane helix</keyword>
<protein>
    <recommendedName>
        <fullName evidence="4">TFIIB-type domain-containing protein</fullName>
    </recommendedName>
</protein>
<dbReference type="GeneID" id="5143561"/>
<name>Q0W7L5_METAR</name>
<organism evidence="2 3">
    <name type="scientific">Methanocella arvoryzae (strain DSM 22066 / NBRC 105507 / MRE50)</name>
    <dbReference type="NCBI Taxonomy" id="351160"/>
    <lineage>
        <taxon>Archaea</taxon>
        <taxon>Methanobacteriati</taxon>
        <taxon>Methanobacteriota</taxon>
        <taxon>Stenosarchaea group</taxon>
        <taxon>Methanomicrobia</taxon>
        <taxon>Methanocellales</taxon>
        <taxon>Methanocellaceae</taxon>
        <taxon>Methanocella</taxon>
    </lineage>
</organism>
<dbReference type="EMBL" id="AM114193">
    <property type="protein sequence ID" value="CAJ35628.1"/>
    <property type="molecule type" value="Genomic_DNA"/>
</dbReference>
<proteinExistence type="predicted"/>
<feature type="transmembrane region" description="Helical" evidence="1">
    <location>
        <begin position="241"/>
        <end position="265"/>
    </location>
</feature>
<dbReference type="AlphaFoldDB" id="Q0W7L5"/>
<evidence type="ECO:0000256" key="1">
    <source>
        <dbReference type="SAM" id="Phobius"/>
    </source>
</evidence>
<dbReference type="OrthoDB" id="93530at2157"/>
<evidence type="ECO:0000313" key="2">
    <source>
        <dbReference type="EMBL" id="CAJ35628.1"/>
    </source>
</evidence>
<dbReference type="KEGG" id="rci:RCIX130"/>
<keyword evidence="1" id="KW-0812">Transmembrane</keyword>
<dbReference type="eggNOG" id="arCOG03776">
    <property type="taxonomic scope" value="Archaea"/>
</dbReference>
<gene>
    <name evidence="2" type="ORF">RCIX130</name>
</gene>
<dbReference type="RefSeq" id="WP_012036868.1">
    <property type="nucleotide sequence ID" value="NC_009464.1"/>
</dbReference>
<feature type="transmembrane region" description="Helical" evidence="1">
    <location>
        <begin position="277"/>
        <end position="296"/>
    </location>
</feature>
<keyword evidence="3" id="KW-1185">Reference proteome</keyword>
<evidence type="ECO:0000313" key="3">
    <source>
        <dbReference type="Proteomes" id="UP000000663"/>
    </source>
</evidence>
<accession>Q0W7L5</accession>
<keyword evidence="1" id="KW-0472">Membrane</keyword>
<dbReference type="STRING" id="351160.RCIX130"/>
<evidence type="ECO:0008006" key="4">
    <source>
        <dbReference type="Google" id="ProtNLM"/>
    </source>
</evidence>
<reference evidence="2 3" key="1">
    <citation type="journal article" date="2006" name="Science">
        <title>Genome of rice cluster I archaea -- the key methane producers in the rice rhizosphere.</title>
        <authorList>
            <person name="Erkel C."/>
            <person name="Kube M."/>
            <person name="Reinhardt R."/>
            <person name="Liesack W."/>
        </authorList>
    </citation>
    <scope>NUCLEOTIDE SEQUENCE [LARGE SCALE GENOMIC DNA]</scope>
    <source>
        <strain evidence="3">DSM 22066 / NBRC 105507 / MRE50</strain>
    </source>
</reference>
<sequence length="337" mass="36925">MSISLSMNCPNCGGDVSVDEGTKYTSCKYCSAILSIEGDDGVRRITFRNKVSRDQAIAEVRRWWKGGFKARDLRRRGEVTECYPIYVPFWRLRARAAGWVCGYKTVQRNKRTERVPLEKMVARDMDWTQVASDAGDIGVERLRNLDGEAVILDEGSIPTFEATTSSTDALSTGLSQIRSEAVSYAGVPSITFQQVNVIPRGLSLVFYPIWMVRYKYADRMYFATVDGITGRVLSGRAPGDYLWRSLSMAVGMAVGGVGIGFSAWIGLVIESEGGCGLALFLMAASLIIAAGSFGFFRHGVEMTAGDVKGGYNLFKNNRPDAEDAAFDKIAPSLFGGR</sequence>
<dbReference type="Proteomes" id="UP000000663">
    <property type="component" value="Chromosome"/>
</dbReference>
<dbReference type="PATRIC" id="fig|351160.9.peg.2607"/>